<evidence type="ECO:0000313" key="4">
    <source>
        <dbReference type="RefSeq" id="XP_019638207.1"/>
    </source>
</evidence>
<dbReference type="RefSeq" id="XP_019638207.1">
    <property type="nucleotide sequence ID" value="XM_019782648.1"/>
</dbReference>
<feature type="compositionally biased region" description="Basic residues" evidence="1">
    <location>
        <begin position="404"/>
        <end position="413"/>
    </location>
</feature>
<dbReference type="AlphaFoldDB" id="A0A6P5A4T1"/>
<gene>
    <name evidence="4" type="primary">LOC109480458</name>
</gene>
<name>A0A6P5A4T1_BRABE</name>
<feature type="compositionally biased region" description="Polar residues" evidence="1">
    <location>
        <begin position="432"/>
        <end position="469"/>
    </location>
</feature>
<dbReference type="Pfam" id="PF14973">
    <property type="entry name" value="TINF2_N"/>
    <property type="match status" value="1"/>
</dbReference>
<proteinExistence type="predicted"/>
<dbReference type="Proteomes" id="UP000515135">
    <property type="component" value="Unplaced"/>
</dbReference>
<dbReference type="KEGG" id="bbel:109480458"/>
<feature type="compositionally biased region" description="Polar residues" evidence="1">
    <location>
        <begin position="341"/>
        <end position="363"/>
    </location>
</feature>
<dbReference type="OrthoDB" id="8667810at2759"/>
<accession>A0A6P5A4T1</accession>
<organism evidence="3 4">
    <name type="scientific">Branchiostoma belcheri</name>
    <name type="common">Amphioxus</name>
    <dbReference type="NCBI Taxonomy" id="7741"/>
    <lineage>
        <taxon>Eukaryota</taxon>
        <taxon>Metazoa</taxon>
        <taxon>Chordata</taxon>
        <taxon>Cephalochordata</taxon>
        <taxon>Leptocardii</taxon>
        <taxon>Amphioxiformes</taxon>
        <taxon>Branchiostomatidae</taxon>
        <taxon>Branchiostoma</taxon>
    </lineage>
</organism>
<reference evidence="4" key="1">
    <citation type="submission" date="2025-08" db="UniProtKB">
        <authorList>
            <consortium name="RefSeq"/>
        </authorList>
    </citation>
    <scope>IDENTIFICATION</scope>
    <source>
        <tissue evidence="4">Gonad</tissue>
    </source>
</reference>
<feature type="compositionally biased region" description="Basic and acidic residues" evidence="1">
    <location>
        <begin position="274"/>
        <end position="289"/>
    </location>
</feature>
<protein>
    <submittedName>
        <fullName evidence="4">Uncharacterized protein LOC109480458</fullName>
    </submittedName>
</protein>
<evidence type="ECO:0000313" key="3">
    <source>
        <dbReference type="Proteomes" id="UP000515135"/>
    </source>
</evidence>
<keyword evidence="3" id="KW-1185">Reference proteome</keyword>
<feature type="compositionally biased region" description="Low complexity" evidence="1">
    <location>
        <begin position="420"/>
        <end position="430"/>
    </location>
</feature>
<sequence>MSASTSSSELSDRTHGFDKNATTEDVLAWILEYACKYGQNEVVKALSAGDPKQLLQYGILEGRLAGYLLWSCVTENVVEGYDLCVQLLRHTYTHAPLVNFSHYARILYGLKVKVMLHILADRFELCLASSKLKELFPKEGEKLPPLLKHDATLERQLNQLNRRSGQFRQLALDLILDREKREGYLRHEVEEEFGAEFSLALHDLVAKFVQTVEDYLPAPVIQEICSSELYLTPPDGCSHAVSSLLTVLEATNGNPSAANLTQLVHELHNVSTTKTDKRNCSPGRNEVKLHSSFKSPKTKDRKAEIRGNCSMKLQFKGRGSATQGSTSTESSDSVCSGVTPIPQSDSSNEELSQVSSELHSDCSTGGKKETKTRKQNCSPGRKEVKLSKPHSSFKSPERKDKTVKSHRNSSVRPKSKEKGSSTGSTSTESSDSQRTVCSGVSILSDSSNEELVQVSNEFRSDCSTGVQQT</sequence>
<feature type="domain" description="TERF1-interacting nuclear factor 2 N-terminal" evidence="2">
    <location>
        <begin position="70"/>
        <end position="222"/>
    </location>
</feature>
<feature type="region of interest" description="Disordered" evidence="1">
    <location>
        <begin position="271"/>
        <end position="469"/>
    </location>
</feature>
<evidence type="ECO:0000259" key="2">
    <source>
        <dbReference type="Pfam" id="PF14973"/>
    </source>
</evidence>
<evidence type="ECO:0000256" key="1">
    <source>
        <dbReference type="SAM" id="MobiDB-lite"/>
    </source>
</evidence>
<dbReference type="InterPro" id="IPR029400">
    <property type="entry name" value="TINF2_N"/>
</dbReference>
<feature type="compositionally biased region" description="Low complexity" evidence="1">
    <location>
        <begin position="322"/>
        <end position="336"/>
    </location>
</feature>
<dbReference type="GeneID" id="109480458"/>